<dbReference type="AlphaFoldDB" id="A0A2W2C963"/>
<dbReference type="PROSITE" id="PS51257">
    <property type="entry name" value="PROKAR_LIPOPROTEIN"/>
    <property type="match status" value="1"/>
</dbReference>
<evidence type="ECO:0000313" key="3">
    <source>
        <dbReference type="EMBL" id="PZF84737.1"/>
    </source>
</evidence>
<dbReference type="Pfam" id="PF00496">
    <property type="entry name" value="SBP_bac_5"/>
    <property type="match status" value="1"/>
</dbReference>
<dbReference type="Gene3D" id="3.10.105.10">
    <property type="entry name" value="Dipeptide-binding Protein, Domain 3"/>
    <property type="match status" value="1"/>
</dbReference>
<organism evidence="3 4">
    <name type="scientific">Jiangella anatolica</name>
    <dbReference type="NCBI Taxonomy" id="2670374"/>
    <lineage>
        <taxon>Bacteria</taxon>
        <taxon>Bacillati</taxon>
        <taxon>Actinomycetota</taxon>
        <taxon>Actinomycetes</taxon>
        <taxon>Jiangellales</taxon>
        <taxon>Jiangellaceae</taxon>
        <taxon>Jiangella</taxon>
    </lineage>
</organism>
<dbReference type="Gene3D" id="3.40.190.10">
    <property type="entry name" value="Periplasmic binding protein-like II"/>
    <property type="match status" value="1"/>
</dbReference>
<dbReference type="GO" id="GO:0042597">
    <property type="term" value="C:periplasmic space"/>
    <property type="evidence" value="ECO:0007669"/>
    <property type="project" value="UniProtKB-ARBA"/>
</dbReference>
<dbReference type="InterPro" id="IPR030678">
    <property type="entry name" value="Peptide/Ni-bd"/>
</dbReference>
<proteinExistence type="predicted"/>
<dbReference type="Proteomes" id="UP000248764">
    <property type="component" value="Unassembled WGS sequence"/>
</dbReference>
<dbReference type="PIRSF" id="PIRSF002741">
    <property type="entry name" value="MppA"/>
    <property type="match status" value="1"/>
</dbReference>
<evidence type="ECO:0000256" key="1">
    <source>
        <dbReference type="SAM" id="SignalP"/>
    </source>
</evidence>
<dbReference type="GO" id="GO:1904680">
    <property type="term" value="F:peptide transmembrane transporter activity"/>
    <property type="evidence" value="ECO:0007669"/>
    <property type="project" value="TreeGrafter"/>
</dbReference>
<feature type="domain" description="Solute-binding protein family 5" evidence="2">
    <location>
        <begin position="84"/>
        <end position="445"/>
    </location>
</feature>
<protein>
    <submittedName>
        <fullName evidence="3">Peptide ABC transporter substrate-binding protein</fullName>
    </submittedName>
</protein>
<keyword evidence="4" id="KW-1185">Reference proteome</keyword>
<evidence type="ECO:0000313" key="4">
    <source>
        <dbReference type="Proteomes" id="UP000248764"/>
    </source>
</evidence>
<feature type="chain" id="PRO_5038949048" evidence="1">
    <location>
        <begin position="24"/>
        <end position="535"/>
    </location>
</feature>
<name>A0A2W2C963_9ACTN</name>
<dbReference type="CDD" id="cd00995">
    <property type="entry name" value="PBP2_NikA_DppA_OppA_like"/>
    <property type="match status" value="1"/>
</dbReference>
<accession>A0A2W2C963</accession>
<dbReference type="GO" id="GO:0015833">
    <property type="term" value="P:peptide transport"/>
    <property type="evidence" value="ECO:0007669"/>
    <property type="project" value="TreeGrafter"/>
</dbReference>
<reference evidence="3 4" key="1">
    <citation type="submission" date="2018-01" db="EMBL/GenBank/DDBJ databases">
        <title>Draft genome sequence of Jiangella sp. GTF31.</title>
        <authorList>
            <person name="Sahin N."/>
            <person name="Ay H."/>
            <person name="Saygin H."/>
        </authorList>
    </citation>
    <scope>NUCLEOTIDE SEQUENCE [LARGE SCALE GENOMIC DNA]</scope>
    <source>
        <strain evidence="3 4">GTF31</strain>
    </source>
</reference>
<dbReference type="EMBL" id="POTW01000013">
    <property type="protein sequence ID" value="PZF84737.1"/>
    <property type="molecule type" value="Genomic_DNA"/>
</dbReference>
<gene>
    <name evidence="3" type="ORF">C1I92_07675</name>
</gene>
<dbReference type="RefSeq" id="WP_111254077.1">
    <property type="nucleotide sequence ID" value="NZ_POTW01000013.1"/>
</dbReference>
<dbReference type="PANTHER" id="PTHR30290">
    <property type="entry name" value="PERIPLASMIC BINDING COMPONENT OF ABC TRANSPORTER"/>
    <property type="match status" value="1"/>
</dbReference>
<evidence type="ECO:0000259" key="2">
    <source>
        <dbReference type="Pfam" id="PF00496"/>
    </source>
</evidence>
<sequence length="535" mass="56339">MRTSHTLLLLLAAALVGSAGCGASSGPTGGTGGAGETPDYATDGTFTYAVNADPGGFDPYHSQLIFGLAYLAYDSLVNLRPDGEFVSGLAEEWTADADGATFTLRDDVTCSDGAPLTASDVAAAISYVADPANQSPHYGTMVPTVPLTATGDDDARTVTVTFEEPFGFPLHTIGNLPIVCAGGLADPDSLKTASNGTGPFTLTEVAPGQTYTFTRRDDYAWGPDGASTSAPGTPAQVVLRIGLNETTMANLLLSGEVNFALISGPDGQRLDAQGLTRLDTPGSGAWLWFNQRDGRATEDLRVRQALAHALDLDEVIKVNGSGRGTTSTGLVTIEPQVCPGDTVSGQLPEHDVAAAEELLDDAGWVAGADGVREKDGRTLTLDLHYFGPGSVYNEPTAELIAAQWQAIGVQVELTGDDGTGLNRVMFETGDFDVYMQGFGYSLPSQAIAYNTGPVPPEGTNLAGIHNEEYEELVAQAQALTPPDACEYWDRAEQALWRNLDIAPIANRPNTWFLQHADAQIAGFNFPIPTSIRVFS</sequence>
<dbReference type="InterPro" id="IPR039424">
    <property type="entry name" value="SBP_5"/>
</dbReference>
<feature type="signal peptide" evidence="1">
    <location>
        <begin position="1"/>
        <end position="23"/>
    </location>
</feature>
<dbReference type="GO" id="GO:0043190">
    <property type="term" value="C:ATP-binding cassette (ABC) transporter complex"/>
    <property type="evidence" value="ECO:0007669"/>
    <property type="project" value="InterPro"/>
</dbReference>
<dbReference type="InterPro" id="IPR000914">
    <property type="entry name" value="SBP_5_dom"/>
</dbReference>
<keyword evidence="1" id="KW-0732">Signal</keyword>
<comment type="caution">
    <text evidence="3">The sequence shown here is derived from an EMBL/GenBank/DDBJ whole genome shotgun (WGS) entry which is preliminary data.</text>
</comment>
<dbReference type="SUPFAM" id="SSF53850">
    <property type="entry name" value="Periplasmic binding protein-like II"/>
    <property type="match status" value="1"/>
</dbReference>